<dbReference type="InterPro" id="IPR035965">
    <property type="entry name" value="PAS-like_dom_sf"/>
</dbReference>
<evidence type="ECO:0000313" key="11">
    <source>
        <dbReference type="Proteomes" id="UP000190962"/>
    </source>
</evidence>
<comment type="catalytic activity">
    <reaction evidence="1">
        <text>ATP + protein L-histidine = ADP + protein N-phospho-L-histidine.</text>
        <dbReference type="EC" id="2.7.13.3"/>
    </reaction>
</comment>
<evidence type="ECO:0000259" key="7">
    <source>
        <dbReference type="PROSITE" id="PS50113"/>
    </source>
</evidence>
<evidence type="ECO:0000313" key="8">
    <source>
        <dbReference type="EMBL" id="KHF24785.1"/>
    </source>
</evidence>
<evidence type="ECO:0000256" key="2">
    <source>
        <dbReference type="ARBA" id="ARBA00012438"/>
    </source>
</evidence>
<dbReference type="InterPro" id="IPR000014">
    <property type="entry name" value="PAS"/>
</dbReference>
<dbReference type="Gene3D" id="3.30.450.20">
    <property type="entry name" value="PAS domain"/>
    <property type="match status" value="2"/>
</dbReference>
<evidence type="ECO:0000256" key="5">
    <source>
        <dbReference type="ARBA" id="ARBA00022777"/>
    </source>
</evidence>
<keyword evidence="10" id="KW-1185">Reference proteome</keyword>
<dbReference type="eggNOG" id="COG3852">
    <property type="taxonomic scope" value="Bacteria"/>
</dbReference>
<dbReference type="InterPro" id="IPR013656">
    <property type="entry name" value="PAS_4"/>
</dbReference>
<dbReference type="OrthoDB" id="9812260at2"/>
<evidence type="ECO:0000256" key="1">
    <source>
        <dbReference type="ARBA" id="ARBA00000085"/>
    </source>
</evidence>
<sequence length="516" mass="58783">MHGLLFEKDINYRQWNASHGGLYAPISESTLPNEYLEVPERDVVTTSGIALTLINPAYMTRQVHELASKKSGVLGHITSLNPIRPENAADAWEKAALESFELHQDEASGFSDINGETYFRYMAPLYVSEACTKCHEAQGYKVGDVRGGISISLPSEYINSSSIIQTISLFSGHFILWMIGLMGINYSSGQLLNSAKRQRGFGEELKKSNDQMESERNLARQYFNISGVLLIKLDDEGFILSINQKAGEVLGADPETAKGLNWFNEFIPENIREEAREAHYKLMKGELDDYEYYANQIQTRTGELREIAWRNSVIRDDQGEIVSTLSSGDDITDLNRSEIALQENERRLSTLMDNLTGMVYRCLNDSNWTMQFVSRGSEKLSGYTPEELIADPAFVYSNILYPDDRYRIWQQVQAAIQENMPFEVEFRIKHKNGDVRWVLARGLRVSSPEVSPEVLEGYIFDITERKQAEEMLESQLDEALRFQKVTVNRELRMKELQDEIKALKTGRITGVENEDN</sequence>
<keyword evidence="3" id="KW-0597">Phosphoprotein</keyword>
<evidence type="ECO:0000256" key="3">
    <source>
        <dbReference type="ARBA" id="ARBA00022553"/>
    </source>
</evidence>
<evidence type="ECO:0000259" key="6">
    <source>
        <dbReference type="PROSITE" id="PS50112"/>
    </source>
</evidence>
<keyword evidence="4" id="KW-0808">Transferase</keyword>
<evidence type="ECO:0000313" key="10">
    <source>
        <dbReference type="Proteomes" id="UP000030856"/>
    </source>
</evidence>
<dbReference type="EC" id="2.7.13.3" evidence="2"/>
<dbReference type="RefSeq" id="WP_052132144.1">
    <property type="nucleotide sequence ID" value="NZ_JRAA01000002.1"/>
</dbReference>
<dbReference type="PANTHER" id="PTHR43304">
    <property type="entry name" value="PHYTOCHROME-LIKE PROTEIN CPH1"/>
    <property type="match status" value="1"/>
</dbReference>
<dbReference type="InterPro" id="IPR052162">
    <property type="entry name" value="Sensor_kinase/Photoreceptor"/>
</dbReference>
<evidence type="ECO:0000313" key="9">
    <source>
        <dbReference type="EMBL" id="OOY34797.1"/>
    </source>
</evidence>
<dbReference type="Pfam" id="PF08447">
    <property type="entry name" value="PAS_3"/>
    <property type="match status" value="1"/>
</dbReference>
<dbReference type="PROSITE" id="PS50113">
    <property type="entry name" value="PAC"/>
    <property type="match status" value="2"/>
</dbReference>
<dbReference type="Gene3D" id="3.30.450.290">
    <property type="match status" value="1"/>
</dbReference>
<reference evidence="8 10" key="1">
    <citation type="journal article" date="2014" name="BMC Genomics">
        <title>The genome of the intracellular bacterium of the coastal bivalve, Solemya velum: a blueprint for thriving in and out of symbiosis.</title>
        <authorList>
            <person name="Dmytrenko O."/>
            <person name="Russell S.L."/>
            <person name="Loo W.T."/>
            <person name="Fontanez K.M."/>
            <person name="Liao L."/>
            <person name="Roeselers G."/>
            <person name="Sharma R."/>
            <person name="Stewart F.J."/>
            <person name="Newton I.L."/>
            <person name="Woyke T."/>
            <person name="Wu D."/>
            <person name="Lang J.M."/>
            <person name="Eisen J.A."/>
            <person name="Cavanaugh C.M."/>
        </authorList>
    </citation>
    <scope>NUCLEOTIDE SEQUENCE [LARGE SCALE GENOMIC DNA]</scope>
    <source>
        <strain evidence="8 10">WH</strain>
    </source>
</reference>
<dbReference type="EMBL" id="MPNX01000011">
    <property type="protein sequence ID" value="OOY34797.1"/>
    <property type="molecule type" value="Genomic_DNA"/>
</dbReference>
<accession>A0A0B0H6Q1</accession>
<organism evidence="8 10">
    <name type="scientific">Solemya velum gill symbiont</name>
    <dbReference type="NCBI Taxonomy" id="2340"/>
    <lineage>
        <taxon>Bacteria</taxon>
        <taxon>Pseudomonadati</taxon>
        <taxon>Pseudomonadota</taxon>
        <taxon>Gammaproteobacteria</taxon>
        <taxon>sulfur-oxidizing symbionts</taxon>
    </lineage>
</organism>
<dbReference type="Proteomes" id="UP000190962">
    <property type="component" value="Unassembled WGS sequence"/>
</dbReference>
<name>A0A0B0H6Q1_SOVGS</name>
<feature type="domain" description="PAC" evidence="7">
    <location>
        <begin position="422"/>
        <end position="474"/>
    </location>
</feature>
<dbReference type="InterPro" id="IPR000700">
    <property type="entry name" value="PAS-assoc_C"/>
</dbReference>
<proteinExistence type="predicted"/>
<keyword evidence="5" id="KW-0418">Kinase</keyword>
<feature type="domain" description="PAS" evidence="6">
    <location>
        <begin position="215"/>
        <end position="286"/>
    </location>
</feature>
<dbReference type="PROSITE" id="PS50112">
    <property type="entry name" value="PAS"/>
    <property type="match status" value="2"/>
</dbReference>
<dbReference type="GO" id="GO:0004673">
    <property type="term" value="F:protein histidine kinase activity"/>
    <property type="evidence" value="ECO:0007669"/>
    <property type="project" value="UniProtKB-EC"/>
</dbReference>
<dbReference type="GeneID" id="86990840"/>
<evidence type="ECO:0000256" key="4">
    <source>
        <dbReference type="ARBA" id="ARBA00022679"/>
    </source>
</evidence>
<dbReference type="STRING" id="2340.JV46_03150"/>
<dbReference type="SUPFAM" id="SSF55785">
    <property type="entry name" value="PYP-like sensor domain (PAS domain)"/>
    <property type="match status" value="2"/>
</dbReference>
<dbReference type="PANTHER" id="PTHR43304:SF1">
    <property type="entry name" value="PAC DOMAIN-CONTAINING PROTEIN"/>
    <property type="match status" value="1"/>
</dbReference>
<dbReference type="InterPro" id="IPR013655">
    <property type="entry name" value="PAS_fold_3"/>
</dbReference>
<dbReference type="SMART" id="SM00091">
    <property type="entry name" value="PAS"/>
    <property type="match status" value="2"/>
</dbReference>
<protein>
    <recommendedName>
        <fullName evidence="2">histidine kinase</fullName>
        <ecNumber evidence="2">2.7.13.3</ecNumber>
    </recommendedName>
</protein>
<comment type="caution">
    <text evidence="8">The sequence shown here is derived from an EMBL/GenBank/DDBJ whole genome shotgun (WGS) entry which is preliminary data.</text>
</comment>
<dbReference type="Pfam" id="PF11845">
    <property type="entry name" value="Tll0287-like"/>
    <property type="match status" value="1"/>
</dbReference>
<gene>
    <name evidence="9" type="ORF">BOV88_08555</name>
    <name evidence="8" type="ORF">JV46_03150</name>
</gene>
<dbReference type="EMBL" id="JRAA01000002">
    <property type="protein sequence ID" value="KHF24785.1"/>
    <property type="molecule type" value="Genomic_DNA"/>
</dbReference>
<dbReference type="NCBIfam" id="TIGR00229">
    <property type="entry name" value="sensory_box"/>
    <property type="match status" value="2"/>
</dbReference>
<feature type="domain" description="PAC" evidence="7">
    <location>
        <begin position="288"/>
        <end position="343"/>
    </location>
</feature>
<dbReference type="Pfam" id="PF08448">
    <property type="entry name" value="PAS_4"/>
    <property type="match status" value="1"/>
</dbReference>
<dbReference type="SMART" id="SM00086">
    <property type="entry name" value="PAC"/>
    <property type="match status" value="2"/>
</dbReference>
<dbReference type="Proteomes" id="UP000030856">
    <property type="component" value="Unassembled WGS sequence"/>
</dbReference>
<feature type="domain" description="PAS" evidence="6">
    <location>
        <begin position="344"/>
        <end position="419"/>
    </location>
</feature>
<dbReference type="eggNOG" id="COG2202">
    <property type="taxonomic scope" value="Bacteria"/>
</dbReference>
<dbReference type="InterPro" id="IPR001610">
    <property type="entry name" value="PAC"/>
</dbReference>
<dbReference type="CDD" id="cd00130">
    <property type="entry name" value="PAS"/>
    <property type="match status" value="2"/>
</dbReference>
<reference evidence="9 11" key="2">
    <citation type="submission" date="2016-11" db="EMBL/GenBank/DDBJ databases">
        <title>Mixed transmission modes and dynamic genome evolution in an obligate animal-bacterial symbiosis.</title>
        <authorList>
            <person name="Russell S.L."/>
            <person name="Corbett-Detig R.B."/>
            <person name="Cavanaugh C.M."/>
        </authorList>
    </citation>
    <scope>NUCLEOTIDE SEQUENCE [LARGE SCALE GENOMIC DNA]</scope>
    <source>
        <strain evidence="9">MA-KB16</strain>
    </source>
</reference>
<dbReference type="InterPro" id="IPR021796">
    <property type="entry name" value="Tll0287-like_dom"/>
</dbReference>
<dbReference type="AlphaFoldDB" id="A0A0B0H6Q1"/>